<evidence type="ECO:0000313" key="10">
    <source>
        <dbReference type="EMBL" id="KIM30521.1"/>
    </source>
</evidence>
<dbReference type="STRING" id="933852.A0A0C3BGC4"/>
<feature type="compositionally biased region" description="Acidic residues" evidence="8">
    <location>
        <begin position="343"/>
        <end position="360"/>
    </location>
</feature>
<dbReference type="SUPFAM" id="SSF52540">
    <property type="entry name" value="P-loop containing nucleoside triphosphate hydrolases"/>
    <property type="match status" value="2"/>
</dbReference>
<dbReference type="GO" id="GO:0006337">
    <property type="term" value="P:nucleosome disassembly"/>
    <property type="evidence" value="ECO:0007669"/>
    <property type="project" value="TreeGrafter"/>
</dbReference>
<dbReference type="Gene3D" id="1.10.8.60">
    <property type="match status" value="1"/>
</dbReference>
<dbReference type="PANTHER" id="PTHR23069">
    <property type="entry name" value="AAA DOMAIN-CONTAINING"/>
    <property type="match status" value="1"/>
</dbReference>
<organism evidence="10 11">
    <name type="scientific">Serendipita vermifera MAFF 305830</name>
    <dbReference type="NCBI Taxonomy" id="933852"/>
    <lineage>
        <taxon>Eukaryota</taxon>
        <taxon>Fungi</taxon>
        <taxon>Dikarya</taxon>
        <taxon>Basidiomycota</taxon>
        <taxon>Agaricomycotina</taxon>
        <taxon>Agaricomycetes</taxon>
        <taxon>Sebacinales</taxon>
        <taxon>Serendipitaceae</taxon>
        <taxon>Serendipita</taxon>
    </lineage>
</organism>
<evidence type="ECO:0000256" key="8">
    <source>
        <dbReference type="SAM" id="MobiDB-lite"/>
    </source>
</evidence>
<feature type="region of interest" description="Disordered" evidence="8">
    <location>
        <begin position="165"/>
        <end position="231"/>
    </location>
</feature>
<dbReference type="FunFam" id="3.40.50.300:FF:001218">
    <property type="entry name" value="AAA family ATPase, putative"/>
    <property type="match status" value="1"/>
</dbReference>
<evidence type="ECO:0000256" key="5">
    <source>
        <dbReference type="ARBA" id="ARBA00022840"/>
    </source>
</evidence>
<accession>A0A0C3BGC4</accession>
<dbReference type="OrthoDB" id="5421at2759"/>
<keyword evidence="11" id="KW-1185">Reference proteome</keyword>
<dbReference type="GO" id="GO:0045815">
    <property type="term" value="P:transcription initiation-coupled chromatin remodeling"/>
    <property type="evidence" value="ECO:0007669"/>
    <property type="project" value="TreeGrafter"/>
</dbReference>
<reference evidence="10 11" key="1">
    <citation type="submission" date="2014-04" db="EMBL/GenBank/DDBJ databases">
        <authorList>
            <consortium name="DOE Joint Genome Institute"/>
            <person name="Kuo A."/>
            <person name="Zuccaro A."/>
            <person name="Kohler A."/>
            <person name="Nagy L.G."/>
            <person name="Floudas D."/>
            <person name="Copeland A."/>
            <person name="Barry K.W."/>
            <person name="Cichocki N."/>
            <person name="Veneault-Fourrey C."/>
            <person name="LaButti K."/>
            <person name="Lindquist E.A."/>
            <person name="Lipzen A."/>
            <person name="Lundell T."/>
            <person name="Morin E."/>
            <person name="Murat C."/>
            <person name="Sun H."/>
            <person name="Tunlid A."/>
            <person name="Henrissat B."/>
            <person name="Grigoriev I.V."/>
            <person name="Hibbett D.S."/>
            <person name="Martin F."/>
            <person name="Nordberg H.P."/>
            <person name="Cantor M.N."/>
            <person name="Hua S.X."/>
        </authorList>
    </citation>
    <scope>NUCLEOTIDE SEQUENCE [LARGE SCALE GENOMIC DNA]</scope>
    <source>
        <strain evidence="10 11">MAFF 305830</strain>
    </source>
</reference>
<feature type="compositionally biased region" description="Basic residues" evidence="8">
    <location>
        <begin position="414"/>
        <end position="424"/>
    </location>
</feature>
<feature type="compositionally biased region" description="Basic and acidic residues" evidence="8">
    <location>
        <begin position="1234"/>
        <end position="1261"/>
    </location>
</feature>
<evidence type="ECO:0000256" key="1">
    <source>
        <dbReference type="ARBA" id="ARBA00004123"/>
    </source>
</evidence>
<dbReference type="GO" id="GO:0042393">
    <property type="term" value="F:histone binding"/>
    <property type="evidence" value="ECO:0007669"/>
    <property type="project" value="TreeGrafter"/>
</dbReference>
<dbReference type="Proteomes" id="UP000054097">
    <property type="component" value="Unassembled WGS sequence"/>
</dbReference>
<dbReference type="InterPro" id="IPR003593">
    <property type="entry name" value="AAA+_ATPase"/>
</dbReference>
<reference evidence="11" key="2">
    <citation type="submission" date="2015-01" db="EMBL/GenBank/DDBJ databases">
        <title>Evolutionary Origins and Diversification of the Mycorrhizal Mutualists.</title>
        <authorList>
            <consortium name="DOE Joint Genome Institute"/>
            <consortium name="Mycorrhizal Genomics Consortium"/>
            <person name="Kohler A."/>
            <person name="Kuo A."/>
            <person name="Nagy L.G."/>
            <person name="Floudas D."/>
            <person name="Copeland A."/>
            <person name="Barry K.W."/>
            <person name="Cichocki N."/>
            <person name="Veneault-Fourrey C."/>
            <person name="LaButti K."/>
            <person name="Lindquist E.A."/>
            <person name="Lipzen A."/>
            <person name="Lundell T."/>
            <person name="Morin E."/>
            <person name="Murat C."/>
            <person name="Riley R."/>
            <person name="Ohm R."/>
            <person name="Sun H."/>
            <person name="Tunlid A."/>
            <person name="Henrissat B."/>
            <person name="Grigoriev I.V."/>
            <person name="Hibbett D.S."/>
            <person name="Martin F."/>
        </authorList>
    </citation>
    <scope>NUCLEOTIDE SEQUENCE [LARGE SCALE GENOMIC DNA]</scope>
    <source>
        <strain evidence="11">MAFF 305830</strain>
    </source>
</reference>
<feature type="compositionally biased region" description="Acidic residues" evidence="8">
    <location>
        <begin position="282"/>
        <end position="293"/>
    </location>
</feature>
<dbReference type="FunFam" id="3.40.50.300:FF:000061">
    <property type="entry name" value="ATPase family, AAA domain-containing 2"/>
    <property type="match status" value="1"/>
</dbReference>
<dbReference type="GO" id="GO:0003682">
    <property type="term" value="F:chromatin binding"/>
    <property type="evidence" value="ECO:0007669"/>
    <property type="project" value="TreeGrafter"/>
</dbReference>
<feature type="domain" description="AAA+ ATPase" evidence="9">
    <location>
        <begin position="545"/>
        <end position="686"/>
    </location>
</feature>
<dbReference type="Pfam" id="PF17862">
    <property type="entry name" value="AAA_lid_3"/>
    <property type="match status" value="1"/>
</dbReference>
<feature type="compositionally biased region" description="Polar residues" evidence="8">
    <location>
        <begin position="1354"/>
        <end position="1365"/>
    </location>
</feature>
<dbReference type="InterPro" id="IPR003960">
    <property type="entry name" value="ATPase_AAA_CS"/>
</dbReference>
<feature type="compositionally biased region" description="Polar residues" evidence="8">
    <location>
        <begin position="115"/>
        <end position="127"/>
    </location>
</feature>
<dbReference type="GO" id="GO:0006334">
    <property type="term" value="P:nucleosome assembly"/>
    <property type="evidence" value="ECO:0007669"/>
    <property type="project" value="TreeGrafter"/>
</dbReference>
<feature type="compositionally biased region" description="Polar residues" evidence="8">
    <location>
        <begin position="84"/>
        <end position="99"/>
    </location>
</feature>
<evidence type="ECO:0000313" key="11">
    <source>
        <dbReference type="Proteomes" id="UP000054097"/>
    </source>
</evidence>
<gene>
    <name evidence="10" type="ORF">M408DRAFT_328091</name>
</gene>
<feature type="compositionally biased region" description="Low complexity" evidence="8">
    <location>
        <begin position="11"/>
        <end position="29"/>
    </location>
</feature>
<evidence type="ECO:0000256" key="6">
    <source>
        <dbReference type="ARBA" id="ARBA00023117"/>
    </source>
</evidence>
<dbReference type="GO" id="GO:0005524">
    <property type="term" value="F:ATP binding"/>
    <property type="evidence" value="ECO:0007669"/>
    <property type="project" value="UniProtKB-KW"/>
</dbReference>
<dbReference type="Pfam" id="PF00004">
    <property type="entry name" value="AAA"/>
    <property type="match status" value="1"/>
</dbReference>
<keyword evidence="7" id="KW-0539">Nucleus</keyword>
<feature type="compositionally biased region" description="Basic and acidic residues" evidence="8">
    <location>
        <begin position="1274"/>
        <end position="1289"/>
    </location>
</feature>
<proteinExistence type="inferred from homology"/>
<dbReference type="PANTHER" id="PTHR23069:SF0">
    <property type="entry name" value="TAT-BINDING HOMOLOG 7"/>
    <property type="match status" value="1"/>
</dbReference>
<dbReference type="GO" id="GO:0005634">
    <property type="term" value="C:nucleus"/>
    <property type="evidence" value="ECO:0007669"/>
    <property type="project" value="UniProtKB-SubCell"/>
</dbReference>
<dbReference type="GO" id="GO:0016887">
    <property type="term" value="F:ATP hydrolysis activity"/>
    <property type="evidence" value="ECO:0007669"/>
    <property type="project" value="InterPro"/>
</dbReference>
<feature type="region of interest" description="Disordered" evidence="8">
    <location>
        <begin position="1234"/>
        <end position="1365"/>
    </location>
</feature>
<feature type="region of interest" description="Disordered" evidence="8">
    <location>
        <begin position="252"/>
        <end position="460"/>
    </location>
</feature>
<evidence type="ECO:0000256" key="3">
    <source>
        <dbReference type="ARBA" id="ARBA00022741"/>
    </source>
</evidence>
<comment type="subcellular location">
    <subcellularLocation>
        <location evidence="1">Nucleus</location>
    </subcellularLocation>
</comment>
<dbReference type="EMBL" id="KN824284">
    <property type="protein sequence ID" value="KIM30521.1"/>
    <property type="molecule type" value="Genomic_DNA"/>
</dbReference>
<dbReference type="PROSITE" id="PS00674">
    <property type="entry name" value="AAA"/>
    <property type="match status" value="1"/>
</dbReference>
<dbReference type="InterPro" id="IPR045199">
    <property type="entry name" value="ATAD2-like"/>
</dbReference>
<dbReference type="Gene3D" id="3.40.50.300">
    <property type="entry name" value="P-loop containing nucleotide triphosphate hydrolases"/>
    <property type="match status" value="2"/>
</dbReference>
<protein>
    <recommendedName>
        <fullName evidence="9">AAA+ ATPase domain-containing protein</fullName>
    </recommendedName>
</protein>
<feature type="region of interest" description="Disordered" evidence="8">
    <location>
        <begin position="1"/>
        <end position="153"/>
    </location>
</feature>
<evidence type="ECO:0000256" key="7">
    <source>
        <dbReference type="ARBA" id="ARBA00023242"/>
    </source>
</evidence>
<keyword evidence="5" id="KW-0067">ATP-binding</keyword>
<feature type="compositionally biased region" description="Low complexity" evidence="8">
    <location>
        <begin position="197"/>
        <end position="211"/>
    </location>
</feature>
<dbReference type="InterPro" id="IPR027417">
    <property type="entry name" value="P-loop_NTPase"/>
</dbReference>
<dbReference type="SMART" id="SM00382">
    <property type="entry name" value="AAA"/>
    <property type="match status" value="2"/>
</dbReference>
<evidence type="ECO:0000256" key="4">
    <source>
        <dbReference type="ARBA" id="ARBA00022801"/>
    </source>
</evidence>
<sequence length="1471" mass="162590">MSGDWYPNANQQPYSQPYYPHQQPHGHYPQPQPHAQPQPILYHQQPPPGQPIDHQYLPYSQEHQDFHFPQQPPVQPQPMPARGSTRSVTLDPTYQNQQDIYAHPSSDVTGRLRTRNSVNYAPQNVPSRPQDDGRLRNRSSRISYKEEDDDFVPDDGVALYGVAATRPRRGQHQPQTSYGDSYAVQGGDDDDVYQPEQTTELKAQQTTTTMTTRHRESTAASNGTVDPAAITTKEEKVEVAVTQRGRVIRKKTLIESSEEDEEVPSAHRRISRRGNEEFIAPDNEDDEEVDAGDDSFGQPRLSRLTRSRATEQPNQRATEKSSSRRKKESRSHKKSRKRTKEGSEDDYVDESDDSDDVSDEEMQRTSPSLPPTEDEQDDGDVGPKTYGFRSRHGQPTTYNEIAAFEKMEQNGAATKKKSKPKKAKMNWTGKDYENAWGPLPGQSDSDSDRGQTPRKLGGLPGIPATPGEGGMLAGGAGLPLDVAGTPSNLGRIGESGLADADPLGVNVNVSFDDVGGLDEHVSKLKEMTLLPLLYPDMFQHLGVTPPRGVLFHGPPGTGKTLVARALAASCRSEGRSVSFFMRKGADCLSKWVGEAERQLRLLFEEARKVQPSIIFFDEIDGLAPVRSSKQDQIHASIVSTLLALMDGMDGRGQVIVIGATNRPDAIDPALRRPGRFDREFYFPLPNFDARVKILEIMTKPWDNWKGLEGDESRKRLAKLTKGYGGADLRALCTEAALNAIQRQYPQIYQSSERLLLDHAKIAVQARDFMISVKEVVPSSARSTASAAAPLPQQLVPLLDQPLQKVKDALDRVLPKSKKRSALEEAQWEEDHPDGEAGAFEREMMLQTLESQRVNRPRLLLYGPAGMGQRAVGAAALHHLEGYSVQSFDLGTLTGDSARTPEAAVVQLFIEAKRHAPSIIYIPSLTALCGVLPESCRALVGDSLESLEPHEPILLLAIMTGSFKSLPRDVRAWFGKGSEGRVAFDFPNEASRRKFFQELLDYVKKPPTLFPDAVKRRRRILEVLPVAPPLPPRELSAAELAAQERQDTLLFYKLKSHLSSIFGQCRKADSKFCKGTIGQTVGSVQTEDGIWWGRPRRLEPSQPAPDAATNGVTAEAATDAPALEDGGAAAPTPATVAAAAAAGIPAHGRNRLHDIDMVRIHDWIWEGRYHTSTEFLNAIRLVRENAEMEKNDDYPETKDTFRRADKIYGIAQEEVGRTEPMFNLETERMAKRFRERERKAREARAKAEEAKEKEETAAREGEDTAMTLTSPHGELNAEERSALKRTREDASNESDGSHPPSKRMRTSPLEDSAGDKNVRFASDLPSIAVNGGAIPDSDMADSYDPPSPSPAGKPSVSNNGDNSAMETNTVNKEVAPLGLTQHVIFTPSRTPSPGPSTPPEFIVSPTAYSALEETLASKTANLDVEQLEALRALCLNLVWSHRGDWDRTTLMSEMTDAIHRYLVEVGEMSEEE</sequence>
<comment type="similarity">
    <text evidence="2">Belongs to the AAA ATPase family.</text>
</comment>
<feature type="compositionally biased region" description="Low complexity" evidence="8">
    <location>
        <begin position="1334"/>
        <end position="1343"/>
    </location>
</feature>
<evidence type="ECO:0000256" key="2">
    <source>
        <dbReference type="ARBA" id="ARBA00006914"/>
    </source>
</evidence>
<dbReference type="HOGENOM" id="CLU_000536_5_2_1"/>
<keyword evidence="3" id="KW-0547">Nucleotide-binding</keyword>
<dbReference type="InterPro" id="IPR041569">
    <property type="entry name" value="AAA_lid_3"/>
</dbReference>
<keyword evidence="4" id="KW-0378">Hydrolase</keyword>
<keyword evidence="6" id="KW-0103">Bromodomain</keyword>
<dbReference type="InterPro" id="IPR003959">
    <property type="entry name" value="ATPase_AAA_core"/>
</dbReference>
<feature type="compositionally biased region" description="Basic residues" evidence="8">
    <location>
        <begin position="323"/>
        <end position="339"/>
    </location>
</feature>
<feature type="domain" description="AAA+ ATPase" evidence="9">
    <location>
        <begin position="854"/>
        <end position="977"/>
    </location>
</feature>
<feature type="compositionally biased region" description="Pro residues" evidence="8">
    <location>
        <begin position="70"/>
        <end position="79"/>
    </location>
</feature>
<evidence type="ECO:0000259" key="9">
    <source>
        <dbReference type="SMART" id="SM00382"/>
    </source>
</evidence>
<name>A0A0C3BGC4_SERVB</name>
<feature type="region of interest" description="Disordered" evidence="8">
    <location>
        <begin position="1091"/>
        <end position="1110"/>
    </location>
</feature>